<keyword evidence="4" id="KW-1185">Reference proteome</keyword>
<dbReference type="InterPro" id="IPR015019">
    <property type="entry name" value="LAMTOR3"/>
</dbReference>
<dbReference type="OrthoDB" id="343907at2759"/>
<evidence type="ECO:0000313" key="3">
    <source>
        <dbReference type="EnsemblMetazoa" id="CapteP163273"/>
    </source>
</evidence>
<evidence type="ECO:0000313" key="4">
    <source>
        <dbReference type="Proteomes" id="UP000014760"/>
    </source>
</evidence>
<reference evidence="4" key="1">
    <citation type="submission" date="2012-12" db="EMBL/GenBank/DDBJ databases">
        <authorList>
            <person name="Hellsten U."/>
            <person name="Grimwood J."/>
            <person name="Chapman J.A."/>
            <person name="Shapiro H."/>
            <person name="Aerts A."/>
            <person name="Otillar R.P."/>
            <person name="Terry A.Y."/>
            <person name="Boore J.L."/>
            <person name="Simakov O."/>
            <person name="Marletaz F."/>
            <person name="Cho S.-J."/>
            <person name="Edsinger-Gonzales E."/>
            <person name="Havlak P."/>
            <person name="Kuo D.-H."/>
            <person name="Larsson T."/>
            <person name="Lv J."/>
            <person name="Arendt D."/>
            <person name="Savage R."/>
            <person name="Osoegawa K."/>
            <person name="de Jong P."/>
            <person name="Lindberg D.R."/>
            <person name="Seaver E.C."/>
            <person name="Weisblat D.A."/>
            <person name="Putnam N.H."/>
            <person name="Grigoriev I.V."/>
            <person name="Rokhsar D.S."/>
        </authorList>
    </citation>
    <scope>NUCLEOTIDE SEQUENCE</scope>
    <source>
        <strain evidence="4">I ESC-2004</strain>
    </source>
</reference>
<accession>R7UQ66</accession>
<sequence>MVEEVKKFFHQLLKTVDGLQAIVITDREGVPVLKISDETASELALRPKFLSASGMAMEQAGKLGLGSNNYSISFFKNYQVVCFNKLPVIVTMIATAAANTGMILGLESDIENTLHEITSAVDVS</sequence>
<dbReference type="FunCoup" id="R7UQ66">
    <property type="interactions" value="720"/>
</dbReference>
<organism evidence="2">
    <name type="scientific">Capitella teleta</name>
    <name type="common">Polychaete worm</name>
    <dbReference type="NCBI Taxonomy" id="283909"/>
    <lineage>
        <taxon>Eukaryota</taxon>
        <taxon>Metazoa</taxon>
        <taxon>Spiralia</taxon>
        <taxon>Lophotrochozoa</taxon>
        <taxon>Annelida</taxon>
        <taxon>Polychaeta</taxon>
        <taxon>Sedentaria</taxon>
        <taxon>Scolecida</taxon>
        <taxon>Capitellidae</taxon>
        <taxon>Capitella</taxon>
    </lineage>
</organism>
<dbReference type="PANTHER" id="PTHR13378">
    <property type="entry name" value="REGULATOR COMPLEX PROTEIN LAMTOR3"/>
    <property type="match status" value="1"/>
</dbReference>
<dbReference type="EMBL" id="AMQN01001069">
    <property type="status" value="NOT_ANNOTATED_CDS"/>
    <property type="molecule type" value="Genomic_DNA"/>
</dbReference>
<evidence type="ECO:0008006" key="5">
    <source>
        <dbReference type="Google" id="ProtNLM"/>
    </source>
</evidence>
<comment type="similarity">
    <text evidence="1">Belongs to the LAMTOR3 family.</text>
</comment>
<dbReference type="PANTHER" id="PTHR13378:SF1">
    <property type="entry name" value="RAGULATOR COMPLEX PROTEIN LAMTOR3"/>
    <property type="match status" value="1"/>
</dbReference>
<dbReference type="EMBL" id="KB299137">
    <property type="protein sequence ID" value="ELU08350.1"/>
    <property type="molecule type" value="Genomic_DNA"/>
</dbReference>
<dbReference type="GO" id="GO:0071986">
    <property type="term" value="C:Ragulator complex"/>
    <property type="evidence" value="ECO:0007669"/>
    <property type="project" value="TreeGrafter"/>
</dbReference>
<dbReference type="GO" id="GO:0032008">
    <property type="term" value="P:positive regulation of TOR signaling"/>
    <property type="evidence" value="ECO:0007669"/>
    <property type="project" value="TreeGrafter"/>
</dbReference>
<protein>
    <recommendedName>
        <fullName evidence="5">Roadblock/LAMTOR2 domain-containing protein</fullName>
    </recommendedName>
</protein>
<dbReference type="EnsemblMetazoa" id="CapteT163273">
    <property type="protein sequence ID" value="CapteP163273"/>
    <property type="gene ID" value="CapteG163273"/>
</dbReference>
<evidence type="ECO:0000313" key="2">
    <source>
        <dbReference type="EMBL" id="ELU08350.1"/>
    </source>
</evidence>
<dbReference type="OMA" id="YQVIQMN"/>
<evidence type="ECO:0000256" key="1">
    <source>
        <dbReference type="ARBA" id="ARBA00005356"/>
    </source>
</evidence>
<dbReference type="STRING" id="283909.R7UQ66"/>
<reference evidence="3" key="3">
    <citation type="submission" date="2015-06" db="UniProtKB">
        <authorList>
            <consortium name="EnsemblMetazoa"/>
        </authorList>
    </citation>
    <scope>IDENTIFICATION</scope>
</reference>
<dbReference type="AlphaFoldDB" id="R7UQ66"/>
<dbReference type="SMART" id="SM01278">
    <property type="entry name" value="MAPKK1_Int"/>
    <property type="match status" value="1"/>
</dbReference>
<dbReference type="Pfam" id="PF08923">
    <property type="entry name" value="MAPKK1_Int"/>
    <property type="match status" value="1"/>
</dbReference>
<dbReference type="HOGENOM" id="CLU_134641_0_0_1"/>
<reference evidence="2 4" key="2">
    <citation type="journal article" date="2013" name="Nature">
        <title>Insights into bilaterian evolution from three spiralian genomes.</title>
        <authorList>
            <person name="Simakov O."/>
            <person name="Marletaz F."/>
            <person name="Cho S.J."/>
            <person name="Edsinger-Gonzales E."/>
            <person name="Havlak P."/>
            <person name="Hellsten U."/>
            <person name="Kuo D.H."/>
            <person name="Larsson T."/>
            <person name="Lv J."/>
            <person name="Arendt D."/>
            <person name="Savage R."/>
            <person name="Osoegawa K."/>
            <person name="de Jong P."/>
            <person name="Grimwood J."/>
            <person name="Chapman J.A."/>
            <person name="Shapiro H."/>
            <person name="Aerts A."/>
            <person name="Otillar R.P."/>
            <person name="Terry A.Y."/>
            <person name="Boore J.L."/>
            <person name="Grigoriev I.V."/>
            <person name="Lindberg D.R."/>
            <person name="Seaver E.C."/>
            <person name="Weisblat D.A."/>
            <person name="Putnam N.H."/>
            <person name="Rokhsar D.S."/>
        </authorList>
    </citation>
    <scope>NUCLEOTIDE SEQUENCE</scope>
    <source>
        <strain evidence="2 4">I ESC-2004</strain>
    </source>
</reference>
<proteinExistence type="inferred from homology"/>
<dbReference type="Proteomes" id="UP000014760">
    <property type="component" value="Unassembled WGS sequence"/>
</dbReference>
<dbReference type="SUPFAM" id="SSF103196">
    <property type="entry name" value="Roadblock/LC7 domain"/>
    <property type="match status" value="1"/>
</dbReference>
<dbReference type="FunFam" id="3.30.450.30:FF:000003">
    <property type="entry name" value="ragulator complex protein LAMTOR3 homolog"/>
    <property type="match status" value="1"/>
</dbReference>
<dbReference type="GO" id="GO:0071230">
    <property type="term" value="P:cellular response to amino acid stimulus"/>
    <property type="evidence" value="ECO:0007669"/>
    <property type="project" value="TreeGrafter"/>
</dbReference>
<gene>
    <name evidence="2" type="ORF">CAPTEDRAFT_163273</name>
</gene>
<name>R7UQ66_CAPTE</name>
<dbReference type="Gene3D" id="3.30.450.30">
    <property type="entry name" value="Dynein light chain 2a, cytoplasmic"/>
    <property type="match status" value="1"/>
</dbReference>